<evidence type="ECO:0000313" key="10">
    <source>
        <dbReference type="Proteomes" id="UP000190027"/>
    </source>
</evidence>
<dbReference type="InterPro" id="IPR029044">
    <property type="entry name" value="Nucleotide-diphossugar_trans"/>
</dbReference>
<dbReference type="GO" id="GO:0005886">
    <property type="term" value="C:plasma membrane"/>
    <property type="evidence" value="ECO:0007669"/>
    <property type="project" value="TreeGrafter"/>
</dbReference>
<dbReference type="CDD" id="cd04187">
    <property type="entry name" value="DPM1_like_bac"/>
    <property type="match status" value="1"/>
</dbReference>
<accession>A0A1T4X733</accession>
<dbReference type="PANTHER" id="PTHR48090">
    <property type="entry name" value="UNDECAPRENYL-PHOSPHATE 4-DEOXY-4-FORMAMIDO-L-ARABINOSE TRANSFERASE-RELATED"/>
    <property type="match status" value="1"/>
</dbReference>
<keyword evidence="3 9" id="KW-0808">Transferase</keyword>
<sequence length="241" mass="27409">MSETQAISVVVPIYNEEGNLEHLFAEIHAVLHPLDLEWEAVFVDDGSSDASMRVIHDLAERHGELRYLSFAENRGQSAAFCAGFDAARHDIVVTMDADLQNDPRDIPAMLQKFAQGYDLVIGWRARRKDTLAKRWASRAANAIRRSITRDTVHDTGCSLKVMRRSLLLRLPRFVNMHRYLPPLLQAQGARIAEVKVNHRPRGQGNSKYGTWDRAVAGVFDLIGVRWLLTRTVKYDLKEHNL</sequence>
<keyword evidence="7" id="KW-0472">Membrane</keyword>
<dbReference type="Gene3D" id="3.90.550.10">
    <property type="entry name" value="Spore Coat Polysaccharide Biosynthesis Protein SpsA, Chain A"/>
    <property type="match status" value="1"/>
</dbReference>
<dbReference type="RefSeq" id="WP_078717394.1">
    <property type="nucleotide sequence ID" value="NZ_FUYC01000007.1"/>
</dbReference>
<evidence type="ECO:0000256" key="7">
    <source>
        <dbReference type="ARBA" id="ARBA00023136"/>
    </source>
</evidence>
<dbReference type="AlphaFoldDB" id="A0A1T4X733"/>
<keyword evidence="6" id="KW-1133">Transmembrane helix</keyword>
<evidence type="ECO:0000256" key="1">
    <source>
        <dbReference type="ARBA" id="ARBA00022475"/>
    </source>
</evidence>
<keyword evidence="1" id="KW-1003">Cell membrane</keyword>
<reference evidence="9 10" key="1">
    <citation type="submission" date="2017-02" db="EMBL/GenBank/DDBJ databases">
        <authorList>
            <person name="Peterson S.W."/>
        </authorList>
    </citation>
    <scope>NUCLEOTIDE SEQUENCE [LARGE SCALE GENOMIC DNA]</scope>
    <source>
        <strain evidence="9 10">DSM 16080</strain>
    </source>
</reference>
<dbReference type="Proteomes" id="UP000190027">
    <property type="component" value="Unassembled WGS sequence"/>
</dbReference>
<organism evidence="9 10">
    <name type="scientific">Paucidesulfovibrio gracilis DSM 16080</name>
    <dbReference type="NCBI Taxonomy" id="1121449"/>
    <lineage>
        <taxon>Bacteria</taxon>
        <taxon>Pseudomonadati</taxon>
        <taxon>Thermodesulfobacteriota</taxon>
        <taxon>Desulfovibrionia</taxon>
        <taxon>Desulfovibrionales</taxon>
        <taxon>Desulfovibrionaceae</taxon>
        <taxon>Paucidesulfovibrio</taxon>
    </lineage>
</organism>
<evidence type="ECO:0000259" key="8">
    <source>
        <dbReference type="Pfam" id="PF00535"/>
    </source>
</evidence>
<keyword evidence="10" id="KW-1185">Reference proteome</keyword>
<protein>
    <submittedName>
        <fullName evidence="9">Glycosyltransferase involved in cell wall bisynthesis</fullName>
    </submittedName>
</protein>
<keyword evidence="2" id="KW-0328">Glycosyltransferase</keyword>
<evidence type="ECO:0000256" key="3">
    <source>
        <dbReference type="ARBA" id="ARBA00022679"/>
    </source>
</evidence>
<evidence type="ECO:0000256" key="4">
    <source>
        <dbReference type="ARBA" id="ARBA00022692"/>
    </source>
</evidence>
<dbReference type="Pfam" id="PF00535">
    <property type="entry name" value="Glycos_transf_2"/>
    <property type="match status" value="1"/>
</dbReference>
<dbReference type="GO" id="GO:0099621">
    <property type="term" value="F:undecaprenyl-phosphate 4-deoxy-4-formamido-L-arabinose transferase activity"/>
    <property type="evidence" value="ECO:0007669"/>
    <property type="project" value="TreeGrafter"/>
</dbReference>
<evidence type="ECO:0000313" key="9">
    <source>
        <dbReference type="EMBL" id="SKA84671.1"/>
    </source>
</evidence>
<proteinExistence type="predicted"/>
<dbReference type="GO" id="GO:0009103">
    <property type="term" value="P:lipopolysaccharide biosynthetic process"/>
    <property type="evidence" value="ECO:0007669"/>
    <property type="project" value="UniProtKB-KW"/>
</dbReference>
<dbReference type="SUPFAM" id="SSF53448">
    <property type="entry name" value="Nucleotide-diphospho-sugar transferases"/>
    <property type="match status" value="1"/>
</dbReference>
<dbReference type="EMBL" id="FUYC01000007">
    <property type="protein sequence ID" value="SKA84671.1"/>
    <property type="molecule type" value="Genomic_DNA"/>
</dbReference>
<dbReference type="STRING" id="1121449.SAMN02745704_01798"/>
<dbReference type="InterPro" id="IPR050256">
    <property type="entry name" value="Glycosyltransferase_2"/>
</dbReference>
<dbReference type="OrthoDB" id="9802649at2"/>
<keyword evidence="5" id="KW-0448">Lipopolysaccharide biosynthesis</keyword>
<dbReference type="PANTHER" id="PTHR48090:SF3">
    <property type="entry name" value="UNDECAPRENYL-PHOSPHATE 4-DEOXY-4-FORMAMIDO-L-ARABINOSE TRANSFERASE"/>
    <property type="match status" value="1"/>
</dbReference>
<evidence type="ECO:0000256" key="2">
    <source>
        <dbReference type="ARBA" id="ARBA00022676"/>
    </source>
</evidence>
<evidence type="ECO:0000256" key="5">
    <source>
        <dbReference type="ARBA" id="ARBA00022985"/>
    </source>
</evidence>
<name>A0A1T4X733_9BACT</name>
<gene>
    <name evidence="9" type="ORF">SAMN02745704_01798</name>
</gene>
<evidence type="ECO:0000256" key="6">
    <source>
        <dbReference type="ARBA" id="ARBA00022989"/>
    </source>
</evidence>
<dbReference type="FunFam" id="3.90.550.10:FF:000170">
    <property type="entry name" value="Dolichol-phosphate mannosyltransferase"/>
    <property type="match status" value="1"/>
</dbReference>
<dbReference type="InterPro" id="IPR001173">
    <property type="entry name" value="Glyco_trans_2-like"/>
</dbReference>
<feature type="domain" description="Glycosyltransferase 2-like" evidence="8">
    <location>
        <begin position="8"/>
        <end position="167"/>
    </location>
</feature>
<keyword evidence="4" id="KW-0812">Transmembrane</keyword>